<keyword evidence="2 4" id="KW-0378">Hydrolase</keyword>
<comment type="similarity">
    <text evidence="1">Belongs to the AB hydrolase superfamily.</text>
</comment>
<evidence type="ECO:0000313" key="4">
    <source>
        <dbReference type="EMBL" id="GID63632.1"/>
    </source>
</evidence>
<gene>
    <name evidence="4" type="ORF">Acy02nite_15130</name>
</gene>
<keyword evidence="5" id="KW-1185">Reference proteome</keyword>
<protein>
    <submittedName>
        <fullName evidence="4">Alpha/beta hydrolase</fullName>
    </submittedName>
</protein>
<evidence type="ECO:0000259" key="3">
    <source>
        <dbReference type="Pfam" id="PF12146"/>
    </source>
</evidence>
<comment type="caution">
    <text evidence="4">The sequence shown here is derived from an EMBL/GenBank/DDBJ whole genome shotgun (WGS) entry which is preliminary data.</text>
</comment>
<dbReference type="PANTHER" id="PTHR22946">
    <property type="entry name" value="DIENELACTONE HYDROLASE DOMAIN-CONTAINING PROTEIN-RELATED"/>
    <property type="match status" value="1"/>
</dbReference>
<evidence type="ECO:0000256" key="1">
    <source>
        <dbReference type="ARBA" id="ARBA00008645"/>
    </source>
</evidence>
<dbReference type="AlphaFoldDB" id="A0A919IFX3"/>
<dbReference type="Proteomes" id="UP000619479">
    <property type="component" value="Unassembled WGS sequence"/>
</dbReference>
<dbReference type="EMBL" id="BOMH01000011">
    <property type="protein sequence ID" value="GID63632.1"/>
    <property type="molecule type" value="Genomic_DNA"/>
</dbReference>
<sequence>MRNNETVRIPVATGGAVTATLFAPESARAVLVVHPATATPQGFYTSFATYLAENGIATVTYDYRGTGRSGSPRDHRDLGMRDWIGADAPAVAAWAAERFPGLPRMAVGHSLGGHVIALGAAGTDLAASVIVASHIAALRTIPSRLERIRVRIMLHVLGPALGRLLGYVPAKSLGLGEDLPVAAMLEWGGWARRGNYFFDDPSMRARERTATLTGPVLAVGTSDDPWSTPTQMDALTDHLTSADVERRTYTPAATGVPMIGHHGLFRRAVRDTVWPELLAWLHAHAEKASR</sequence>
<dbReference type="PANTHER" id="PTHR22946:SF9">
    <property type="entry name" value="POLYKETIDE TRANSFERASE AF380"/>
    <property type="match status" value="1"/>
</dbReference>
<dbReference type="InterPro" id="IPR022742">
    <property type="entry name" value="Hydrolase_4"/>
</dbReference>
<dbReference type="InterPro" id="IPR029058">
    <property type="entry name" value="AB_hydrolase_fold"/>
</dbReference>
<feature type="domain" description="Serine aminopeptidase S33" evidence="3">
    <location>
        <begin position="27"/>
        <end position="135"/>
    </location>
</feature>
<accession>A0A919IFX3</accession>
<evidence type="ECO:0000256" key="2">
    <source>
        <dbReference type="ARBA" id="ARBA00022801"/>
    </source>
</evidence>
<dbReference type="Gene3D" id="3.40.50.1820">
    <property type="entry name" value="alpha/beta hydrolase"/>
    <property type="match status" value="1"/>
</dbReference>
<name>A0A919IFX3_9ACTN</name>
<dbReference type="SUPFAM" id="SSF53474">
    <property type="entry name" value="alpha/beta-Hydrolases"/>
    <property type="match status" value="1"/>
</dbReference>
<dbReference type="Pfam" id="PF12146">
    <property type="entry name" value="Hydrolase_4"/>
    <property type="match status" value="1"/>
</dbReference>
<dbReference type="RefSeq" id="WP_203739076.1">
    <property type="nucleotide sequence ID" value="NZ_BAAAUC010000041.1"/>
</dbReference>
<dbReference type="GO" id="GO:0052689">
    <property type="term" value="F:carboxylic ester hydrolase activity"/>
    <property type="evidence" value="ECO:0007669"/>
    <property type="project" value="UniProtKB-ARBA"/>
</dbReference>
<reference evidence="4" key="1">
    <citation type="submission" date="2021-01" db="EMBL/GenBank/DDBJ databases">
        <title>Whole genome shotgun sequence of Actinoplanes cyaneus NBRC 14990.</title>
        <authorList>
            <person name="Komaki H."/>
            <person name="Tamura T."/>
        </authorList>
    </citation>
    <scope>NUCLEOTIDE SEQUENCE</scope>
    <source>
        <strain evidence="4">NBRC 14990</strain>
    </source>
</reference>
<dbReference type="InterPro" id="IPR017208">
    <property type="entry name" value="UCP037442_abhydr"/>
</dbReference>
<organism evidence="4 5">
    <name type="scientific">Actinoplanes cyaneus</name>
    <dbReference type="NCBI Taxonomy" id="52696"/>
    <lineage>
        <taxon>Bacteria</taxon>
        <taxon>Bacillati</taxon>
        <taxon>Actinomycetota</taxon>
        <taxon>Actinomycetes</taxon>
        <taxon>Micromonosporales</taxon>
        <taxon>Micromonosporaceae</taxon>
        <taxon>Actinoplanes</taxon>
    </lineage>
</organism>
<dbReference type="InterPro" id="IPR050261">
    <property type="entry name" value="FrsA_esterase"/>
</dbReference>
<proteinExistence type="inferred from homology"/>
<dbReference type="PIRSF" id="PIRSF037442">
    <property type="entry name" value="UCP037442_abhydr"/>
    <property type="match status" value="1"/>
</dbReference>
<evidence type="ECO:0000313" key="5">
    <source>
        <dbReference type="Proteomes" id="UP000619479"/>
    </source>
</evidence>